<reference evidence="4" key="2">
    <citation type="submission" date="2021-09" db="EMBL/GenBank/DDBJ databases">
        <authorList>
            <person name="Jia N."/>
            <person name="Wang J."/>
            <person name="Shi W."/>
            <person name="Du L."/>
            <person name="Sun Y."/>
            <person name="Zhan W."/>
            <person name="Jiang J."/>
            <person name="Wang Q."/>
            <person name="Zhang B."/>
            <person name="Ji P."/>
            <person name="Sakyi L.B."/>
            <person name="Cui X."/>
            <person name="Yuan T."/>
            <person name="Jiang B."/>
            <person name="Yang W."/>
            <person name="Lam T.T.-Y."/>
            <person name="Chang Q."/>
            <person name="Ding S."/>
            <person name="Wang X."/>
            <person name="Zhu J."/>
            <person name="Ruan X."/>
            <person name="Zhao L."/>
            <person name="Wei J."/>
            <person name="Que T."/>
            <person name="Du C."/>
            <person name="Cheng J."/>
            <person name="Dai P."/>
            <person name="Han X."/>
            <person name="Huang E."/>
            <person name="Gao Y."/>
            <person name="Liu J."/>
            <person name="Shao H."/>
            <person name="Ye R."/>
            <person name="Li L."/>
            <person name="Wei W."/>
            <person name="Wang X."/>
            <person name="Wang C."/>
            <person name="Huo Q."/>
            <person name="Li W."/>
            <person name="Guo W."/>
            <person name="Chen H."/>
            <person name="Chen S."/>
            <person name="Zhou L."/>
            <person name="Zhou L."/>
            <person name="Ni X."/>
            <person name="Tian J."/>
            <person name="Zhou Y."/>
            <person name="Sheng Y."/>
            <person name="Liu T."/>
            <person name="Pan Y."/>
            <person name="Xia L."/>
            <person name="Li J."/>
            <person name="Zhao F."/>
            <person name="Cao W."/>
        </authorList>
    </citation>
    <scope>NUCLEOTIDE SEQUENCE</scope>
    <source>
        <strain evidence="4">Rsan-2018</strain>
        <tissue evidence="4">Larvae</tissue>
    </source>
</reference>
<sequence length="191" mass="20032">MAVAFSALFRKPVRVTNIRAGRSNPGLRPQHLTGMNLVRDICGGRLVNAVIGSTEIELHPGPIRGGLFAADTGTAGHCSCEIETQSQDRSGFEIHAGDSYASHGSSSSGHGGHGKGITFTIGGGDHHGGGGHHDYGVSPMGVIKNLFLPFLPKPKVNLNGRVVFGVVLEKGVGLGHNQHGQQHHHAVAYHH</sequence>
<dbReference type="Proteomes" id="UP000821837">
    <property type="component" value="Unassembled WGS sequence"/>
</dbReference>
<dbReference type="InterPro" id="IPR000228">
    <property type="entry name" value="RNA3'_term_phos_cyc"/>
</dbReference>
<feature type="domain" description="RNA 3'-terminal phosphate cyclase" evidence="3">
    <location>
        <begin position="2"/>
        <end position="81"/>
    </location>
</feature>
<dbReference type="VEuPathDB" id="VectorBase:RSAN_027979"/>
<proteinExistence type="predicted"/>
<dbReference type="SUPFAM" id="SSF55205">
    <property type="entry name" value="EPT/RTPC-like"/>
    <property type="match status" value="1"/>
</dbReference>
<dbReference type="GO" id="GO:0003963">
    <property type="term" value="F:RNA-3'-phosphate cyclase activity"/>
    <property type="evidence" value="ECO:0007669"/>
    <property type="project" value="TreeGrafter"/>
</dbReference>
<evidence type="ECO:0000313" key="5">
    <source>
        <dbReference type="Proteomes" id="UP000821837"/>
    </source>
</evidence>
<dbReference type="Gene3D" id="3.65.10.20">
    <property type="entry name" value="RNA 3'-terminal phosphate cyclase domain"/>
    <property type="match status" value="1"/>
</dbReference>
<evidence type="ECO:0000259" key="3">
    <source>
        <dbReference type="Pfam" id="PF01137"/>
    </source>
</evidence>
<dbReference type="EMBL" id="JABSTV010000652">
    <property type="protein sequence ID" value="KAH7985917.1"/>
    <property type="molecule type" value="Genomic_DNA"/>
</dbReference>
<reference evidence="4" key="1">
    <citation type="journal article" date="2020" name="Cell">
        <title>Large-Scale Comparative Analyses of Tick Genomes Elucidate Their Genetic Diversity and Vector Capacities.</title>
        <authorList>
            <consortium name="Tick Genome and Microbiome Consortium (TIGMIC)"/>
            <person name="Jia N."/>
            <person name="Wang J."/>
            <person name="Shi W."/>
            <person name="Du L."/>
            <person name="Sun Y."/>
            <person name="Zhan W."/>
            <person name="Jiang J.F."/>
            <person name="Wang Q."/>
            <person name="Zhang B."/>
            <person name="Ji P."/>
            <person name="Bell-Sakyi L."/>
            <person name="Cui X.M."/>
            <person name="Yuan T.T."/>
            <person name="Jiang B.G."/>
            <person name="Yang W.F."/>
            <person name="Lam T.T."/>
            <person name="Chang Q.C."/>
            <person name="Ding S.J."/>
            <person name="Wang X.J."/>
            <person name="Zhu J.G."/>
            <person name="Ruan X.D."/>
            <person name="Zhao L."/>
            <person name="Wei J.T."/>
            <person name="Ye R.Z."/>
            <person name="Que T.C."/>
            <person name="Du C.H."/>
            <person name="Zhou Y.H."/>
            <person name="Cheng J.X."/>
            <person name="Dai P.F."/>
            <person name="Guo W.B."/>
            <person name="Han X.H."/>
            <person name="Huang E.J."/>
            <person name="Li L.F."/>
            <person name="Wei W."/>
            <person name="Gao Y.C."/>
            <person name="Liu J.Z."/>
            <person name="Shao H.Z."/>
            <person name="Wang X."/>
            <person name="Wang C.C."/>
            <person name="Yang T.C."/>
            <person name="Huo Q.B."/>
            <person name="Li W."/>
            <person name="Chen H.Y."/>
            <person name="Chen S.E."/>
            <person name="Zhou L.G."/>
            <person name="Ni X.B."/>
            <person name="Tian J.H."/>
            <person name="Sheng Y."/>
            <person name="Liu T."/>
            <person name="Pan Y.S."/>
            <person name="Xia L.Y."/>
            <person name="Li J."/>
            <person name="Zhao F."/>
            <person name="Cao W.C."/>
        </authorList>
    </citation>
    <scope>NUCLEOTIDE SEQUENCE</scope>
    <source>
        <strain evidence="4">Rsan-2018</strain>
    </source>
</reference>
<evidence type="ECO:0000313" key="4">
    <source>
        <dbReference type="EMBL" id="KAH7985917.1"/>
    </source>
</evidence>
<protein>
    <recommendedName>
        <fullName evidence="1">RNA 3'-terminal phosphate cyclase</fullName>
    </recommendedName>
</protein>
<dbReference type="Pfam" id="PF01137">
    <property type="entry name" value="RTC"/>
    <property type="match status" value="1"/>
</dbReference>
<feature type="compositionally biased region" description="Low complexity" evidence="2">
    <location>
        <begin position="97"/>
        <end position="108"/>
    </location>
</feature>
<evidence type="ECO:0000256" key="2">
    <source>
        <dbReference type="SAM" id="MobiDB-lite"/>
    </source>
</evidence>
<dbReference type="InterPro" id="IPR023797">
    <property type="entry name" value="RNA3'_phos_cyclase_dom"/>
</dbReference>
<dbReference type="GO" id="GO:0005634">
    <property type="term" value="C:nucleus"/>
    <property type="evidence" value="ECO:0007669"/>
    <property type="project" value="TreeGrafter"/>
</dbReference>
<name>A0A9D4TDA5_RHISA</name>
<gene>
    <name evidence="4" type="ORF">HPB52_025306</name>
</gene>
<dbReference type="GO" id="GO:0006396">
    <property type="term" value="P:RNA processing"/>
    <property type="evidence" value="ECO:0007669"/>
    <property type="project" value="InterPro"/>
</dbReference>
<organism evidence="4 5">
    <name type="scientific">Rhipicephalus sanguineus</name>
    <name type="common">Brown dog tick</name>
    <name type="synonym">Ixodes sanguineus</name>
    <dbReference type="NCBI Taxonomy" id="34632"/>
    <lineage>
        <taxon>Eukaryota</taxon>
        <taxon>Metazoa</taxon>
        <taxon>Ecdysozoa</taxon>
        <taxon>Arthropoda</taxon>
        <taxon>Chelicerata</taxon>
        <taxon>Arachnida</taxon>
        <taxon>Acari</taxon>
        <taxon>Parasitiformes</taxon>
        <taxon>Ixodida</taxon>
        <taxon>Ixodoidea</taxon>
        <taxon>Ixodidae</taxon>
        <taxon>Rhipicephalinae</taxon>
        <taxon>Rhipicephalus</taxon>
        <taxon>Rhipicephalus</taxon>
    </lineage>
</organism>
<feature type="region of interest" description="Disordered" evidence="2">
    <location>
        <begin position="95"/>
        <end position="117"/>
    </location>
</feature>
<dbReference type="PANTHER" id="PTHR11096:SF0">
    <property type="entry name" value="RNA 3'-TERMINAL PHOSPHATE CYCLASE"/>
    <property type="match status" value="1"/>
</dbReference>
<evidence type="ECO:0000256" key="1">
    <source>
        <dbReference type="ARBA" id="ARBA00021428"/>
    </source>
</evidence>
<keyword evidence="5" id="KW-1185">Reference proteome</keyword>
<accession>A0A9D4TDA5</accession>
<dbReference type="PANTHER" id="PTHR11096">
    <property type="entry name" value="RNA 3' TERMINAL PHOSPHATE CYCLASE"/>
    <property type="match status" value="1"/>
</dbReference>
<dbReference type="InterPro" id="IPR037136">
    <property type="entry name" value="RNA3'_phos_cyclase_dom_sf"/>
</dbReference>
<comment type="caution">
    <text evidence="4">The sequence shown here is derived from an EMBL/GenBank/DDBJ whole genome shotgun (WGS) entry which is preliminary data.</text>
</comment>
<dbReference type="InterPro" id="IPR013792">
    <property type="entry name" value="RNA3'P_cycl/enolpyr_Trfase_a/b"/>
</dbReference>
<dbReference type="AlphaFoldDB" id="A0A9D4TDA5"/>